<evidence type="ECO:0000313" key="3">
    <source>
        <dbReference type="Proteomes" id="UP000076532"/>
    </source>
</evidence>
<protein>
    <submittedName>
        <fullName evidence="2">Uncharacterized protein</fullName>
    </submittedName>
</protein>
<proteinExistence type="predicted"/>
<sequence length="365" mass="39280">MTKAWRLLVPVVLSALFLSSLSLTFPPLLLPSSRGVDGKVPTKLEPHGHGLTSKREAKERELEEETVGLTRRLQLTEAGGSLHVPLPVVTHTVAVVEVQAVTFYEPRSALCDVVLGVADTRKREQALEQATPTLFHGRSVFELLPTPPISYVTGRVVLLLGHTGAGKRRAESLRWASVRNGAGRVNSVKLIDCPSCSEEKEKKAAVRPKELAGLVEGPVLTDRVPGTVLGEPALVPMLFVVPPKGDGLLLCGPRGASRLLLRPYNPTETAATPLQGHLALGVALAAVTTRANPRSSCSFCYRRSINNGLHFLDASGYNLLDAYTKFRKNPTSVSQSTHGSEEHRHAKAVEVQIMGGTVVKTCPTN</sequence>
<dbReference type="AlphaFoldDB" id="A0A166L009"/>
<evidence type="ECO:0000256" key="1">
    <source>
        <dbReference type="SAM" id="MobiDB-lite"/>
    </source>
</evidence>
<dbReference type="EMBL" id="KV417539">
    <property type="protein sequence ID" value="KZP22429.1"/>
    <property type="molecule type" value="Genomic_DNA"/>
</dbReference>
<reference evidence="2 3" key="1">
    <citation type="journal article" date="2016" name="Mol. Biol. Evol.">
        <title>Comparative Genomics of Early-Diverging Mushroom-Forming Fungi Provides Insights into the Origins of Lignocellulose Decay Capabilities.</title>
        <authorList>
            <person name="Nagy L.G."/>
            <person name="Riley R."/>
            <person name="Tritt A."/>
            <person name="Adam C."/>
            <person name="Daum C."/>
            <person name="Floudas D."/>
            <person name="Sun H."/>
            <person name="Yadav J.S."/>
            <person name="Pangilinan J."/>
            <person name="Larsson K.H."/>
            <person name="Matsuura K."/>
            <person name="Barry K."/>
            <person name="Labutti K."/>
            <person name="Kuo R."/>
            <person name="Ohm R.A."/>
            <person name="Bhattacharya S.S."/>
            <person name="Shirouzu T."/>
            <person name="Yoshinaga Y."/>
            <person name="Martin F.M."/>
            <person name="Grigoriev I.V."/>
            <person name="Hibbett D.S."/>
        </authorList>
    </citation>
    <scope>NUCLEOTIDE SEQUENCE [LARGE SCALE GENOMIC DNA]</scope>
    <source>
        <strain evidence="2 3">CBS 109695</strain>
    </source>
</reference>
<feature type="compositionally biased region" description="Basic and acidic residues" evidence="1">
    <location>
        <begin position="36"/>
        <end position="61"/>
    </location>
</feature>
<name>A0A166L009_9AGAM</name>
<gene>
    <name evidence="2" type="ORF">FIBSPDRAFT_890321</name>
</gene>
<evidence type="ECO:0000313" key="2">
    <source>
        <dbReference type="EMBL" id="KZP22429.1"/>
    </source>
</evidence>
<keyword evidence="3" id="KW-1185">Reference proteome</keyword>
<accession>A0A166L009</accession>
<organism evidence="2 3">
    <name type="scientific">Athelia psychrophila</name>
    <dbReference type="NCBI Taxonomy" id="1759441"/>
    <lineage>
        <taxon>Eukaryota</taxon>
        <taxon>Fungi</taxon>
        <taxon>Dikarya</taxon>
        <taxon>Basidiomycota</taxon>
        <taxon>Agaricomycotina</taxon>
        <taxon>Agaricomycetes</taxon>
        <taxon>Agaricomycetidae</taxon>
        <taxon>Atheliales</taxon>
        <taxon>Atheliaceae</taxon>
        <taxon>Athelia</taxon>
    </lineage>
</organism>
<dbReference type="Proteomes" id="UP000076532">
    <property type="component" value="Unassembled WGS sequence"/>
</dbReference>
<feature type="region of interest" description="Disordered" evidence="1">
    <location>
        <begin position="36"/>
        <end position="62"/>
    </location>
</feature>